<evidence type="ECO:0000313" key="2">
    <source>
        <dbReference type="EMBL" id="KYF47106.1"/>
    </source>
</evidence>
<name>A0A139Y6X3_TOXGO</name>
<proteinExistence type="predicted"/>
<sequence length="100" mass="11365">ESRGSVRRETAGSRRCVVAGRLAGRKLPSLRRSEALAHRFSRTAEKKTHQSPRRKGNASRSARFAAAATLLRENRWRTSLGKANRWQENCGRNWIFGAQF</sequence>
<dbReference type="GO" id="GO:0004550">
    <property type="term" value="F:nucleoside diphosphate kinase activity"/>
    <property type="evidence" value="ECO:0007669"/>
    <property type="project" value="UniProtKB-EC"/>
</dbReference>
<accession>A0A139Y6X3</accession>
<reference evidence="2 3" key="1">
    <citation type="journal article" date="2016" name="Nat. Commun.">
        <title>Local admixture of amplified and diversified secreted pathogenesis determinants shapes mosaic Toxoplasma gondii genomes.</title>
        <authorList>
            <person name="Lorenzi H."/>
            <person name="Khan A."/>
            <person name="Behnke M.S."/>
            <person name="Namasivayam S."/>
            <person name="Swapna L.S."/>
            <person name="Hadjithomas M."/>
            <person name="Karamycheva S."/>
            <person name="Pinney D."/>
            <person name="Brunk B.P."/>
            <person name="Ajioka J.W."/>
            <person name="Ajzenberg D."/>
            <person name="Boothroyd J.C."/>
            <person name="Boyle J.P."/>
            <person name="Darde M.L."/>
            <person name="Diaz-Miranda M.A."/>
            <person name="Dubey J.P."/>
            <person name="Fritz H.M."/>
            <person name="Gennari S.M."/>
            <person name="Gregory B.D."/>
            <person name="Kim K."/>
            <person name="Saeij J.P."/>
            <person name="Su C."/>
            <person name="White M.W."/>
            <person name="Zhu X.Q."/>
            <person name="Howe D.K."/>
            <person name="Rosenthal B.M."/>
            <person name="Grigg M.E."/>
            <person name="Parkinson J."/>
            <person name="Liu L."/>
            <person name="Kissinger J.C."/>
            <person name="Roos D.S."/>
            <person name="Sibley L.D."/>
        </authorList>
    </citation>
    <scope>NUCLEOTIDE SEQUENCE [LARGE SCALE GENOMIC DNA]</scope>
    <source>
        <strain evidence="2 3">ARI</strain>
    </source>
</reference>
<organism evidence="2 3">
    <name type="scientific">Toxoplasma gondii ARI</name>
    <dbReference type="NCBI Taxonomy" id="1074872"/>
    <lineage>
        <taxon>Eukaryota</taxon>
        <taxon>Sar</taxon>
        <taxon>Alveolata</taxon>
        <taxon>Apicomplexa</taxon>
        <taxon>Conoidasida</taxon>
        <taxon>Coccidia</taxon>
        <taxon>Eucoccidiorida</taxon>
        <taxon>Eimeriorina</taxon>
        <taxon>Sarcocystidae</taxon>
        <taxon>Toxoplasma</taxon>
    </lineage>
</organism>
<dbReference type="Proteomes" id="UP000074247">
    <property type="component" value="Unassembled WGS sequence"/>
</dbReference>
<feature type="compositionally biased region" description="Basic and acidic residues" evidence="1">
    <location>
        <begin position="33"/>
        <end position="48"/>
    </location>
</feature>
<dbReference type="AlphaFoldDB" id="A0A139Y6X3"/>
<dbReference type="EC" id="2.7.4.14" evidence="2"/>
<protein>
    <submittedName>
        <fullName evidence="2">Nucleoside diphosphate kinase</fullName>
        <ecNumber evidence="2">2.7.4.14</ecNumber>
        <ecNumber evidence="2">2.7.4.6</ecNumber>
    </submittedName>
</protein>
<evidence type="ECO:0000313" key="3">
    <source>
        <dbReference type="Proteomes" id="UP000074247"/>
    </source>
</evidence>
<dbReference type="VEuPathDB" id="ToxoDB:TGARI_269035B"/>
<dbReference type="EC" id="2.7.4.6" evidence="2"/>
<evidence type="ECO:0000256" key="1">
    <source>
        <dbReference type="SAM" id="MobiDB-lite"/>
    </source>
</evidence>
<feature type="region of interest" description="Disordered" evidence="1">
    <location>
        <begin position="33"/>
        <end position="63"/>
    </location>
</feature>
<dbReference type="EMBL" id="AGQS02003700">
    <property type="protein sequence ID" value="KYF47106.1"/>
    <property type="molecule type" value="Genomic_DNA"/>
</dbReference>
<keyword evidence="2" id="KW-0808">Transferase</keyword>
<feature type="non-terminal residue" evidence="2">
    <location>
        <position position="100"/>
    </location>
</feature>
<comment type="caution">
    <text evidence="2">The sequence shown here is derived from an EMBL/GenBank/DDBJ whole genome shotgun (WGS) entry which is preliminary data.</text>
</comment>
<keyword evidence="2" id="KW-0418">Kinase</keyword>
<gene>
    <name evidence="2" type="ORF">TGARI_269035B</name>
</gene>
<feature type="non-terminal residue" evidence="2">
    <location>
        <position position="1"/>
    </location>
</feature>